<gene>
    <name evidence="3" type="ORF">METZ01_LOCUS277129</name>
</gene>
<proteinExistence type="predicted"/>
<keyword evidence="1" id="KW-0479">Metal-binding</keyword>
<evidence type="ECO:0000313" key="3">
    <source>
        <dbReference type="EMBL" id="SVC24275.1"/>
    </source>
</evidence>
<dbReference type="PROSITE" id="PS01137">
    <property type="entry name" value="TATD_1"/>
    <property type="match status" value="1"/>
</dbReference>
<dbReference type="PROSITE" id="PS01091">
    <property type="entry name" value="TATD_3"/>
    <property type="match status" value="1"/>
</dbReference>
<dbReference type="InterPro" id="IPR015991">
    <property type="entry name" value="TatD/YcfH-like"/>
</dbReference>
<dbReference type="PANTHER" id="PTHR46124">
    <property type="entry name" value="D-AMINOACYL-TRNA DEACYLASE"/>
    <property type="match status" value="1"/>
</dbReference>
<keyword evidence="2" id="KW-0378">Hydrolase</keyword>
<dbReference type="CDD" id="cd01310">
    <property type="entry name" value="TatD_DNAse"/>
    <property type="match status" value="1"/>
</dbReference>
<dbReference type="FunFam" id="3.20.20.140:FF:000005">
    <property type="entry name" value="TatD family hydrolase"/>
    <property type="match status" value="1"/>
</dbReference>
<dbReference type="Gene3D" id="3.20.20.140">
    <property type="entry name" value="Metal-dependent hydrolases"/>
    <property type="match status" value="1"/>
</dbReference>
<dbReference type="AlphaFoldDB" id="A0A382KL09"/>
<evidence type="ECO:0000256" key="1">
    <source>
        <dbReference type="ARBA" id="ARBA00022723"/>
    </source>
</evidence>
<dbReference type="PANTHER" id="PTHR46124:SF2">
    <property type="entry name" value="D-AMINOACYL-TRNA DEACYLASE"/>
    <property type="match status" value="1"/>
</dbReference>
<sequence>MIDSHCHLDHSPLYEKLNEVINRAQLVGVKFFLTISTSLKSFETVKTIISKHENIYGTLGIHPHETKDHVNVDKKKLLELKGRSNKIIGIGETGLDYYYQNSDKLTQKKKFIEHVEAAIDLDLPIIVHSRDAEIDTFNILKDFSSKNPKILMHCFTGSSNFSKKLLDLGAYISLSGIITFKKSIKLQETASSIPIDRLLIETDSPFLAPEPKRGSTNEPSFIKYTAQKLAEIKNISYDDLIVYTSNNFIKLFSINL</sequence>
<organism evidence="3">
    <name type="scientific">marine metagenome</name>
    <dbReference type="NCBI Taxonomy" id="408172"/>
    <lineage>
        <taxon>unclassified sequences</taxon>
        <taxon>metagenomes</taxon>
        <taxon>ecological metagenomes</taxon>
    </lineage>
</organism>
<dbReference type="GO" id="GO:0004536">
    <property type="term" value="F:DNA nuclease activity"/>
    <property type="evidence" value="ECO:0007669"/>
    <property type="project" value="InterPro"/>
</dbReference>
<dbReference type="PIRSF" id="PIRSF005902">
    <property type="entry name" value="DNase_TatD"/>
    <property type="match status" value="1"/>
</dbReference>
<dbReference type="NCBIfam" id="TIGR00010">
    <property type="entry name" value="YchF/TatD family DNA exonuclease"/>
    <property type="match status" value="1"/>
</dbReference>
<dbReference type="SUPFAM" id="SSF51556">
    <property type="entry name" value="Metallo-dependent hydrolases"/>
    <property type="match status" value="1"/>
</dbReference>
<dbReference type="EMBL" id="UINC01080900">
    <property type="protein sequence ID" value="SVC24275.1"/>
    <property type="molecule type" value="Genomic_DNA"/>
</dbReference>
<protein>
    <recommendedName>
        <fullName evidence="4">Hydrolase TatD</fullName>
    </recommendedName>
</protein>
<dbReference type="GO" id="GO:0016788">
    <property type="term" value="F:hydrolase activity, acting on ester bonds"/>
    <property type="evidence" value="ECO:0007669"/>
    <property type="project" value="InterPro"/>
</dbReference>
<dbReference type="InterPro" id="IPR001130">
    <property type="entry name" value="TatD-like"/>
</dbReference>
<evidence type="ECO:0008006" key="4">
    <source>
        <dbReference type="Google" id="ProtNLM"/>
    </source>
</evidence>
<evidence type="ECO:0000256" key="2">
    <source>
        <dbReference type="ARBA" id="ARBA00022801"/>
    </source>
</evidence>
<dbReference type="Pfam" id="PF01026">
    <property type="entry name" value="TatD_DNase"/>
    <property type="match status" value="1"/>
</dbReference>
<reference evidence="3" key="1">
    <citation type="submission" date="2018-05" db="EMBL/GenBank/DDBJ databases">
        <authorList>
            <person name="Lanie J.A."/>
            <person name="Ng W.-L."/>
            <person name="Kazmierczak K.M."/>
            <person name="Andrzejewski T.M."/>
            <person name="Davidsen T.M."/>
            <person name="Wayne K.J."/>
            <person name="Tettelin H."/>
            <person name="Glass J.I."/>
            <person name="Rusch D."/>
            <person name="Podicherti R."/>
            <person name="Tsui H.-C.T."/>
            <person name="Winkler M.E."/>
        </authorList>
    </citation>
    <scope>NUCLEOTIDE SEQUENCE</scope>
</reference>
<dbReference type="GO" id="GO:0046872">
    <property type="term" value="F:metal ion binding"/>
    <property type="evidence" value="ECO:0007669"/>
    <property type="project" value="UniProtKB-KW"/>
</dbReference>
<accession>A0A382KL09</accession>
<name>A0A382KL09_9ZZZZ</name>
<dbReference type="InterPro" id="IPR032466">
    <property type="entry name" value="Metal_Hydrolase"/>
</dbReference>
<dbReference type="InterPro" id="IPR018228">
    <property type="entry name" value="DNase_TatD-rel_CS"/>
</dbReference>